<evidence type="ECO:0000256" key="2">
    <source>
        <dbReference type="ARBA" id="ARBA00022630"/>
    </source>
</evidence>
<dbReference type="Gene3D" id="3.50.50.60">
    <property type="entry name" value="FAD/NAD(P)-binding domain"/>
    <property type="match status" value="1"/>
</dbReference>
<dbReference type="Gene3D" id="3.90.660.20">
    <property type="entry name" value="Protoporphyrinogen oxidase, mitochondrial, domain 2"/>
    <property type="match status" value="1"/>
</dbReference>
<proteinExistence type="predicted"/>
<dbReference type="Pfam" id="PF01593">
    <property type="entry name" value="Amino_oxidase"/>
    <property type="match status" value="1"/>
</dbReference>
<dbReference type="AlphaFoldDB" id="A0A8J6NVK3"/>
<dbReference type="SUPFAM" id="SSF54373">
    <property type="entry name" value="FAD-linked reductases, C-terminal domain"/>
    <property type="match status" value="1"/>
</dbReference>
<dbReference type="Proteomes" id="UP000654401">
    <property type="component" value="Unassembled WGS sequence"/>
</dbReference>
<evidence type="ECO:0000256" key="3">
    <source>
        <dbReference type="ARBA" id="ARBA00022827"/>
    </source>
</evidence>
<accession>A0A8J6NVK3</accession>
<keyword evidence="5" id="KW-0350">Heme biosynthesis</keyword>
<dbReference type="InterPro" id="IPR036188">
    <property type="entry name" value="FAD/NAD-bd_sf"/>
</dbReference>
<keyword evidence="4 8" id="KW-0560">Oxidoreductase</keyword>
<organism evidence="8 9">
    <name type="scientific">Candidatus Thiopontia autotrophica</name>
    <dbReference type="NCBI Taxonomy" id="2841688"/>
    <lineage>
        <taxon>Bacteria</taxon>
        <taxon>Pseudomonadati</taxon>
        <taxon>Pseudomonadota</taxon>
        <taxon>Gammaproteobacteria</taxon>
        <taxon>Candidatus Thiopontia</taxon>
    </lineage>
</organism>
<dbReference type="PANTHER" id="PTHR42923:SF3">
    <property type="entry name" value="PROTOPORPHYRINOGEN OXIDASE"/>
    <property type="match status" value="1"/>
</dbReference>
<evidence type="ECO:0000256" key="4">
    <source>
        <dbReference type="ARBA" id="ARBA00023002"/>
    </source>
</evidence>
<sequence>MTKKVLIVGGGISGLSTAWWLSQAGMEVEIWERDKRPGGKIKTTEHDGYTMEQAAALLLNFRPEVAELIAKSGLEKLKSSRTQLAEQNRYLLSNGKLNSISMNMQSVLFSKSWSMRGRLRMLAEPFIPRGGSENETVSEFITRRFGRELLEKAMDPFVSGTLASDPDLANAEATLGRLTALEKRYGSLTAGAMIHKFNRKKSGCITETFSFKGGMSTLVEQLARQSGITFRTNLEATAIERAPGSTNNSPKWRLFGHDRSSPQSIEIEQDAHHIIFSTPAAVTATLLSSISPEASRLLDGIEYAPLTVLHTGFDRGQIDHSLDGTGFLTPKSENTPFNGNIWMSSLFNNRAPEGKILLTTYLGGARHPEIQQWKSEEIVERTVSALKPILGINGAPEMVTLHRHQDALPLYHGRYAARVKQIKSNISSSPGIHIAANYIGGVSVRDRIAQGQILSAEILKQENISPSTASVSTIRSIWRPSDHSVLHTS</sequence>
<evidence type="ECO:0000313" key="8">
    <source>
        <dbReference type="EMBL" id="MBC8518981.1"/>
    </source>
</evidence>
<feature type="domain" description="Amine oxidase" evidence="7">
    <location>
        <begin position="12"/>
        <end position="453"/>
    </location>
</feature>
<dbReference type="EMBL" id="JACNFK010000014">
    <property type="protein sequence ID" value="MBC8518981.1"/>
    <property type="molecule type" value="Genomic_DNA"/>
</dbReference>
<dbReference type="InterPro" id="IPR050464">
    <property type="entry name" value="Zeta_carotene_desat/Oxidored"/>
</dbReference>
<comment type="caution">
    <text evidence="8">The sequence shown here is derived from an EMBL/GenBank/DDBJ whole genome shotgun (WGS) entry which is preliminary data.</text>
</comment>
<comment type="cofactor">
    <cofactor evidence="1">
        <name>FAD</name>
        <dbReference type="ChEBI" id="CHEBI:57692"/>
    </cofactor>
</comment>
<evidence type="ECO:0000256" key="1">
    <source>
        <dbReference type="ARBA" id="ARBA00001974"/>
    </source>
</evidence>
<evidence type="ECO:0000256" key="5">
    <source>
        <dbReference type="ARBA" id="ARBA00023133"/>
    </source>
</evidence>
<dbReference type="GO" id="GO:0006783">
    <property type="term" value="P:heme biosynthetic process"/>
    <property type="evidence" value="ECO:0007669"/>
    <property type="project" value="UniProtKB-KW"/>
</dbReference>
<dbReference type="Gene3D" id="1.10.3110.10">
    <property type="entry name" value="protoporphyrinogen ix oxidase, domain 3"/>
    <property type="match status" value="1"/>
</dbReference>
<evidence type="ECO:0000256" key="6">
    <source>
        <dbReference type="ARBA" id="ARBA00023444"/>
    </source>
</evidence>
<keyword evidence="3" id="KW-0274">FAD</keyword>
<protein>
    <submittedName>
        <fullName evidence="8">Protoporphyrinogen oxidase</fullName>
        <ecNumber evidence="8">1.3.3.4</ecNumber>
    </submittedName>
</protein>
<name>A0A8J6NVK3_9GAMM</name>
<dbReference type="GO" id="GO:0004729">
    <property type="term" value="F:oxygen-dependent protoporphyrinogen oxidase activity"/>
    <property type="evidence" value="ECO:0007669"/>
    <property type="project" value="UniProtKB-EC"/>
</dbReference>
<dbReference type="SUPFAM" id="SSF51905">
    <property type="entry name" value="FAD/NAD(P)-binding domain"/>
    <property type="match status" value="1"/>
</dbReference>
<reference evidence="8 9" key="1">
    <citation type="submission" date="2020-08" db="EMBL/GenBank/DDBJ databases">
        <title>Bridging the membrane lipid divide: bacteria of the FCB group superphylum have the potential to synthesize archaeal ether lipids.</title>
        <authorList>
            <person name="Villanueva L."/>
            <person name="Von Meijenfeldt F.A.B."/>
            <person name="Westbye A.B."/>
            <person name="Yadav S."/>
            <person name="Hopmans E.C."/>
            <person name="Dutilh B.E."/>
            <person name="Sinninghe Damste J.S."/>
        </authorList>
    </citation>
    <scope>NUCLEOTIDE SEQUENCE [LARGE SCALE GENOMIC DNA]</scope>
    <source>
        <strain evidence="8">NIOZ-UU100</strain>
    </source>
</reference>
<dbReference type="EC" id="1.3.3.4" evidence="8"/>
<dbReference type="NCBIfam" id="TIGR00562">
    <property type="entry name" value="proto_IX_ox"/>
    <property type="match status" value="1"/>
</dbReference>
<dbReference type="PANTHER" id="PTHR42923">
    <property type="entry name" value="PROTOPORPHYRINOGEN OXIDASE"/>
    <property type="match status" value="1"/>
</dbReference>
<dbReference type="InterPro" id="IPR002937">
    <property type="entry name" value="Amino_oxidase"/>
</dbReference>
<keyword evidence="2" id="KW-0285">Flavoprotein</keyword>
<evidence type="ECO:0000259" key="7">
    <source>
        <dbReference type="Pfam" id="PF01593"/>
    </source>
</evidence>
<evidence type="ECO:0000313" key="9">
    <source>
        <dbReference type="Proteomes" id="UP000654401"/>
    </source>
</evidence>
<dbReference type="InterPro" id="IPR004572">
    <property type="entry name" value="Protoporphyrinogen_oxidase"/>
</dbReference>
<comment type="pathway">
    <text evidence="6">Porphyrin-containing compound metabolism.</text>
</comment>
<gene>
    <name evidence="8" type="primary">hemG</name>
    <name evidence="8" type="ORF">H8D24_01045</name>
</gene>